<accession>A0ABM5L1I3</accession>
<protein>
    <recommendedName>
        <fullName evidence="3">Peptidase aspartic putative domain-containing protein</fullName>
    </recommendedName>
</protein>
<dbReference type="RefSeq" id="XP_050516294.1">
    <property type="nucleotide sequence ID" value="XM_050660337.1"/>
</dbReference>
<keyword evidence="2" id="KW-1185">Reference proteome</keyword>
<evidence type="ECO:0000313" key="2">
    <source>
        <dbReference type="Proteomes" id="UP001652700"/>
    </source>
</evidence>
<evidence type="ECO:0000313" key="1">
    <source>
        <dbReference type="EnsemblMetazoa" id="XP_050516294.1"/>
    </source>
</evidence>
<dbReference type="PANTHER" id="PTHR47331:SF5">
    <property type="entry name" value="RIBONUCLEASE H"/>
    <property type="match status" value="1"/>
</dbReference>
<dbReference type="GeneID" id="126891155"/>
<sequence>MEPVNFKIVGVGQAISKLNNRVKLNVSSCTSDFNSVIDCLVLENITDRLPTTSFNKNILKIPKDIKLADVTYNRAREIDLLIGSSVFWEILQLDRIQLEDSKVVLQETQLGWILGGAISSTSSQVERYANNFSSELSQKQAVDKILLKFWEIEDVHSSVKTFLSEEDQYCETYFKDTLKRADDNKFIVSIPFKENLADLGDSRKSALKLYFSQESRLLKNPELKRDVTINVSIKVGKPLETICNPYLRICNTGPLSRESKIG</sequence>
<dbReference type="PANTHER" id="PTHR47331">
    <property type="entry name" value="PHD-TYPE DOMAIN-CONTAINING PROTEIN"/>
    <property type="match status" value="1"/>
</dbReference>
<organism evidence="1 2">
    <name type="scientific">Diabrotica virgifera virgifera</name>
    <name type="common">western corn rootworm</name>
    <dbReference type="NCBI Taxonomy" id="50390"/>
    <lineage>
        <taxon>Eukaryota</taxon>
        <taxon>Metazoa</taxon>
        <taxon>Ecdysozoa</taxon>
        <taxon>Arthropoda</taxon>
        <taxon>Hexapoda</taxon>
        <taxon>Insecta</taxon>
        <taxon>Pterygota</taxon>
        <taxon>Neoptera</taxon>
        <taxon>Endopterygota</taxon>
        <taxon>Coleoptera</taxon>
        <taxon>Polyphaga</taxon>
        <taxon>Cucujiformia</taxon>
        <taxon>Chrysomeloidea</taxon>
        <taxon>Chrysomelidae</taxon>
        <taxon>Galerucinae</taxon>
        <taxon>Diabroticina</taxon>
        <taxon>Diabroticites</taxon>
        <taxon>Diabrotica</taxon>
    </lineage>
</organism>
<name>A0ABM5L1I3_DIAVI</name>
<dbReference type="EnsemblMetazoa" id="XM_050660337.1">
    <property type="protein sequence ID" value="XP_050516294.1"/>
    <property type="gene ID" value="LOC126891155"/>
</dbReference>
<reference evidence="1" key="1">
    <citation type="submission" date="2025-05" db="UniProtKB">
        <authorList>
            <consortium name="EnsemblMetazoa"/>
        </authorList>
    </citation>
    <scope>IDENTIFICATION</scope>
</reference>
<evidence type="ECO:0008006" key="3">
    <source>
        <dbReference type="Google" id="ProtNLM"/>
    </source>
</evidence>
<dbReference type="Proteomes" id="UP001652700">
    <property type="component" value="Unplaced"/>
</dbReference>
<proteinExistence type="predicted"/>